<keyword evidence="6 10" id="KW-0819">tRNA processing</keyword>
<dbReference type="AlphaFoldDB" id="A0A9Q0BHT7"/>
<proteinExistence type="inferred from homology"/>
<dbReference type="InterPro" id="IPR029063">
    <property type="entry name" value="SAM-dependent_MTases_sf"/>
</dbReference>
<gene>
    <name evidence="10" type="primary">TRM5</name>
    <name evidence="12" type="ORF">J7T54_006211</name>
</gene>
<dbReference type="SUPFAM" id="SSF53335">
    <property type="entry name" value="S-adenosyl-L-methionine-dependent methyltransferases"/>
    <property type="match status" value="1"/>
</dbReference>
<dbReference type="InterPro" id="IPR056744">
    <property type="entry name" value="TRM5/TYW2-like_N"/>
</dbReference>
<comment type="catalytic activity">
    <reaction evidence="9 10">
        <text>guanosine(37) in tRNA + S-adenosyl-L-methionine = N(1)-methylguanosine(37) in tRNA + S-adenosyl-L-homocysteine + H(+)</text>
        <dbReference type="Rhea" id="RHEA:36899"/>
        <dbReference type="Rhea" id="RHEA-COMP:10145"/>
        <dbReference type="Rhea" id="RHEA-COMP:10147"/>
        <dbReference type="ChEBI" id="CHEBI:15378"/>
        <dbReference type="ChEBI" id="CHEBI:57856"/>
        <dbReference type="ChEBI" id="CHEBI:59789"/>
        <dbReference type="ChEBI" id="CHEBI:73542"/>
        <dbReference type="ChEBI" id="CHEBI:74269"/>
        <dbReference type="EC" id="2.1.1.228"/>
    </reaction>
</comment>
<sequence>MSTVDPNMFRVPAARALTVLDRSLFRTTLPTAAALVSDSRQLSRLRKDLEKTREILNVDKVKPVVGHPDPEKAKGGLKALLLQPDVKPAAPESWSVVLKQAKEAGEVDLIPYSVELDYYHFQYLDILRSIIPEELHDEIPTGFNSVGHVAHLNLREQYLPYKHIIGQVILDKNPHLKTVINKLSNVGTESEFRTFPYEVLAGRDDLNVEVKESGCIFQFDYGTVYWNSKLSTEHERIVDLFQQGDVVVDVMAGIGPFAVPAGKKNVFVWANDKNPESFKYLEKAIEKNRVGSFVRPYNEDGHEFIQQSADLVLAASRHGEFGTIPGPKPSRRSNAPPPAAPIKIPIAPVISHFVMNLPASALEFLHNFRGLYHGQESLFAPHTPSQLPMIHAHCFAPKPNDDAAVQTALDRVEKELGVRLVQGNGEVEGQATVYDVRDVAPQKLMFCVSFRLPKDVAFAPRT</sequence>
<keyword evidence="5 10" id="KW-0949">S-adenosyl-L-methionine</keyword>
<keyword evidence="8 10" id="KW-0539">Nucleus</keyword>
<reference evidence="12" key="2">
    <citation type="submission" date="2022-07" db="EMBL/GenBank/DDBJ databases">
        <authorList>
            <person name="Goncalves M.F.M."/>
            <person name="Hilario S."/>
            <person name="Van De Peer Y."/>
            <person name="Esteves A.C."/>
            <person name="Alves A."/>
        </authorList>
    </citation>
    <scope>NUCLEOTIDE SEQUENCE</scope>
    <source>
        <strain evidence="12">MUM 19.33</strain>
    </source>
</reference>
<feature type="binding site" evidence="10">
    <location>
        <begin position="300"/>
        <end position="301"/>
    </location>
    <ligand>
        <name>S-adenosyl-L-methionine</name>
        <dbReference type="ChEBI" id="CHEBI:59789"/>
    </ligand>
</feature>
<dbReference type="HAMAP" id="MF_03152">
    <property type="entry name" value="TRM5"/>
    <property type="match status" value="1"/>
</dbReference>
<dbReference type="InterPro" id="IPR025792">
    <property type="entry name" value="tRNA_Gua_MeTrfase_euk"/>
</dbReference>
<organism evidence="12 13">
    <name type="scientific">Emericellopsis cladophorae</name>
    <dbReference type="NCBI Taxonomy" id="2686198"/>
    <lineage>
        <taxon>Eukaryota</taxon>
        <taxon>Fungi</taxon>
        <taxon>Dikarya</taxon>
        <taxon>Ascomycota</taxon>
        <taxon>Pezizomycotina</taxon>
        <taxon>Sordariomycetes</taxon>
        <taxon>Hypocreomycetidae</taxon>
        <taxon>Hypocreales</taxon>
        <taxon>Bionectriaceae</taxon>
        <taxon>Emericellopsis</taxon>
    </lineage>
</organism>
<name>A0A9Q0BHT7_9HYPO</name>
<feature type="binding site" evidence="10">
    <location>
        <position position="234"/>
    </location>
    <ligand>
        <name>S-adenosyl-L-methionine</name>
        <dbReference type="ChEBI" id="CHEBI:59789"/>
    </ligand>
</feature>
<dbReference type="GO" id="GO:0052906">
    <property type="term" value="F:tRNA (guanine(37)-N1)-methyltransferase activity"/>
    <property type="evidence" value="ECO:0007669"/>
    <property type="project" value="UniProtKB-UniRule"/>
</dbReference>
<evidence type="ECO:0000313" key="12">
    <source>
        <dbReference type="EMBL" id="KAI6785872.1"/>
    </source>
</evidence>
<dbReference type="PROSITE" id="PS51684">
    <property type="entry name" value="SAM_MT_TRM5_TYW2"/>
    <property type="match status" value="1"/>
</dbReference>
<dbReference type="OrthoDB" id="408788at2759"/>
<dbReference type="Proteomes" id="UP001055219">
    <property type="component" value="Unassembled WGS sequence"/>
</dbReference>
<protein>
    <recommendedName>
        <fullName evidence="10">tRNA (guanine(37)-N1)-methyltransferase</fullName>
        <ecNumber evidence="10">2.1.1.228</ecNumber>
    </recommendedName>
    <alternativeName>
        <fullName evidence="10">M1G-methyltransferase</fullName>
    </alternativeName>
    <alternativeName>
        <fullName evidence="10">tRNA [GM37] methyltransferase</fullName>
    </alternativeName>
    <alternativeName>
        <fullName evidence="10">tRNA methyltransferase 5</fullName>
    </alternativeName>
</protein>
<dbReference type="EMBL" id="JAGIXG020000001">
    <property type="protein sequence ID" value="KAI6785872.1"/>
    <property type="molecule type" value="Genomic_DNA"/>
</dbReference>
<dbReference type="Pfam" id="PF25133">
    <property type="entry name" value="TYW2_N_2"/>
    <property type="match status" value="1"/>
</dbReference>
<evidence type="ECO:0000313" key="13">
    <source>
        <dbReference type="Proteomes" id="UP001055219"/>
    </source>
</evidence>
<evidence type="ECO:0000256" key="2">
    <source>
        <dbReference type="ARBA" id="ARBA00022490"/>
    </source>
</evidence>
<evidence type="ECO:0000256" key="7">
    <source>
        <dbReference type="ARBA" id="ARBA00023128"/>
    </source>
</evidence>
<keyword evidence="13" id="KW-1185">Reference proteome</keyword>
<evidence type="ECO:0000256" key="8">
    <source>
        <dbReference type="ARBA" id="ARBA00023242"/>
    </source>
</evidence>
<keyword evidence="2 10" id="KW-0963">Cytoplasm</keyword>
<dbReference type="FunFam" id="3.30.300.110:FF:000001">
    <property type="entry name" value="tRNA (guanine(37)-N1)-methyltransferase"/>
    <property type="match status" value="1"/>
</dbReference>
<dbReference type="Pfam" id="PF02475">
    <property type="entry name" value="TRM5-TYW2_MTfase"/>
    <property type="match status" value="1"/>
</dbReference>
<reference evidence="12" key="1">
    <citation type="journal article" date="2021" name="J Fungi (Basel)">
        <title>Genomic and Metabolomic Analyses of the Marine Fungus Emericellopsis cladophorae: Insights into Saltwater Adaptability Mechanisms and Its Biosynthetic Potential.</title>
        <authorList>
            <person name="Goncalves M.F.M."/>
            <person name="Hilario S."/>
            <person name="Van de Peer Y."/>
            <person name="Esteves A.C."/>
            <person name="Alves A."/>
        </authorList>
    </citation>
    <scope>NUCLEOTIDE SEQUENCE</scope>
    <source>
        <strain evidence="12">MUM 19.33</strain>
    </source>
</reference>
<dbReference type="Gene3D" id="3.30.300.110">
    <property type="entry name" value="Met-10+ protein-like domains"/>
    <property type="match status" value="1"/>
</dbReference>
<feature type="binding site" evidence="10">
    <location>
        <position position="356"/>
    </location>
    <ligand>
        <name>S-adenosyl-L-methionine</name>
        <dbReference type="ChEBI" id="CHEBI:59789"/>
    </ligand>
</feature>
<dbReference type="InterPro" id="IPR030382">
    <property type="entry name" value="MeTrfase_TRM5/TYW2"/>
</dbReference>
<dbReference type="GO" id="GO:0005759">
    <property type="term" value="C:mitochondrial matrix"/>
    <property type="evidence" value="ECO:0007669"/>
    <property type="project" value="UniProtKB-SubCell"/>
</dbReference>
<comment type="function">
    <text evidence="10">Specifically methylates the N1 position of guanosine-37 in various cytoplasmic and mitochondrial tRNAs. Methylation is not dependent on the nature of the nucleoside 5' of the target nucleoside. This is the first step in the biosynthesis of wybutosine (yW), a modified base adjacent to the anticodon of tRNAs and required for accurate decoding.</text>
</comment>
<keyword evidence="3 10" id="KW-0489">Methyltransferase</keyword>
<dbReference type="GO" id="GO:0070901">
    <property type="term" value="P:mitochondrial tRNA methylation"/>
    <property type="evidence" value="ECO:0007669"/>
    <property type="project" value="TreeGrafter"/>
</dbReference>
<accession>A0A9Q0BHT7</accession>
<comment type="similarity">
    <text evidence="10">Belongs to the TRM5 / TYW2 family.</text>
</comment>
<dbReference type="InterPro" id="IPR056743">
    <property type="entry name" value="TRM5-TYW2-like_MTfase"/>
</dbReference>
<evidence type="ECO:0000256" key="5">
    <source>
        <dbReference type="ARBA" id="ARBA00022691"/>
    </source>
</evidence>
<evidence type="ECO:0000256" key="6">
    <source>
        <dbReference type="ARBA" id="ARBA00022694"/>
    </source>
</evidence>
<evidence type="ECO:0000256" key="9">
    <source>
        <dbReference type="ARBA" id="ARBA00047783"/>
    </source>
</evidence>
<feature type="domain" description="SAM-dependent methyltransferase TRM5/TYW2-type" evidence="11">
    <location>
        <begin position="143"/>
        <end position="454"/>
    </location>
</feature>
<keyword evidence="7 10" id="KW-0496">Mitochondrion</keyword>
<evidence type="ECO:0000256" key="10">
    <source>
        <dbReference type="HAMAP-Rule" id="MF_03152"/>
    </source>
</evidence>
<comment type="caution">
    <text evidence="10">Lacks conserved residue(s) required for the propagation of feature annotation.</text>
</comment>
<comment type="subunit">
    <text evidence="10">Monomer.</text>
</comment>
<dbReference type="EC" id="2.1.1.228" evidence="10"/>
<keyword evidence="4 10" id="KW-0808">Transferase</keyword>
<comment type="subcellular location">
    <subcellularLocation>
        <location evidence="10">Mitochondrion matrix</location>
    </subcellularLocation>
    <subcellularLocation>
        <location evidence="10">Nucleus</location>
    </subcellularLocation>
    <subcellularLocation>
        <location evidence="10">Cytoplasm</location>
    </subcellularLocation>
    <text evidence="10">Predominantly in the mitochondria and in the nucleus.</text>
</comment>
<evidence type="ECO:0000256" key="3">
    <source>
        <dbReference type="ARBA" id="ARBA00022603"/>
    </source>
</evidence>
<dbReference type="GO" id="GO:0005634">
    <property type="term" value="C:nucleus"/>
    <property type="evidence" value="ECO:0007669"/>
    <property type="project" value="UniProtKB-SubCell"/>
</dbReference>
<dbReference type="PANTHER" id="PTHR23245">
    <property type="entry name" value="TRNA METHYLTRANSFERASE"/>
    <property type="match status" value="1"/>
</dbReference>
<evidence type="ECO:0000259" key="11">
    <source>
        <dbReference type="PROSITE" id="PS51684"/>
    </source>
</evidence>
<evidence type="ECO:0000256" key="1">
    <source>
        <dbReference type="ARBA" id="ARBA00009775"/>
    </source>
</evidence>
<dbReference type="Gene3D" id="3.40.50.150">
    <property type="entry name" value="Vaccinia Virus protein VP39"/>
    <property type="match status" value="1"/>
</dbReference>
<dbReference type="PANTHER" id="PTHR23245:SF36">
    <property type="entry name" value="TRNA (GUANINE(37)-N1)-METHYLTRANSFERASE"/>
    <property type="match status" value="1"/>
</dbReference>
<evidence type="ECO:0000256" key="4">
    <source>
        <dbReference type="ARBA" id="ARBA00022679"/>
    </source>
</evidence>
<dbReference type="GO" id="GO:0002939">
    <property type="term" value="P:tRNA N1-guanine methylation"/>
    <property type="evidence" value="ECO:0007669"/>
    <property type="project" value="TreeGrafter"/>
</dbReference>
<comment type="caution">
    <text evidence="12">The sequence shown here is derived from an EMBL/GenBank/DDBJ whole genome shotgun (WGS) entry which is preliminary data.</text>
</comment>
<comment type="similarity">
    <text evidence="1">Belongs to the class I-like SAM-binding methyltransferase superfamily. TRM5/TYW2 family.</text>
</comment>